<name>A0AC35TFJ4_9BILA</name>
<accession>A0AC35TFJ4</accession>
<organism evidence="1 2">
    <name type="scientific">Rhabditophanes sp. KR3021</name>
    <dbReference type="NCBI Taxonomy" id="114890"/>
    <lineage>
        <taxon>Eukaryota</taxon>
        <taxon>Metazoa</taxon>
        <taxon>Ecdysozoa</taxon>
        <taxon>Nematoda</taxon>
        <taxon>Chromadorea</taxon>
        <taxon>Rhabditida</taxon>
        <taxon>Tylenchina</taxon>
        <taxon>Panagrolaimomorpha</taxon>
        <taxon>Strongyloidoidea</taxon>
        <taxon>Alloionematidae</taxon>
        <taxon>Rhabditophanes</taxon>
    </lineage>
</organism>
<evidence type="ECO:0000313" key="2">
    <source>
        <dbReference type="WBParaSite" id="RSKR_0000002100.1"/>
    </source>
</evidence>
<proteinExistence type="predicted"/>
<dbReference type="WBParaSite" id="RSKR_0000002100.1">
    <property type="protein sequence ID" value="RSKR_0000002100.1"/>
    <property type="gene ID" value="RSKR_0000002100"/>
</dbReference>
<dbReference type="Proteomes" id="UP000095286">
    <property type="component" value="Unplaced"/>
</dbReference>
<reference evidence="2" key="1">
    <citation type="submission" date="2016-11" db="UniProtKB">
        <authorList>
            <consortium name="WormBaseParasite"/>
        </authorList>
    </citation>
    <scope>IDENTIFICATION</scope>
    <source>
        <strain evidence="2">KR3021</strain>
    </source>
</reference>
<evidence type="ECO:0000313" key="1">
    <source>
        <dbReference type="Proteomes" id="UP000095286"/>
    </source>
</evidence>
<protein>
    <submittedName>
        <fullName evidence="2">Exocyst complex component Sec8</fullName>
    </submittedName>
</protein>
<sequence>MTSKGDSGAGSCHTLLTVIRTLTTSASEDQRELEKSRLEKAYVDTGILIDRLIKEHEPDVGVCLDTFRQVSTNIKTSREQVSNVKNSLVLCKNFLQCKRDDLKKLWMENTEQKYICSILKEIGEIKEMKNKIEDLVKEKKFKDAADLLKRNEELLNGRLSVIEGLSLIKGQVTEMSKDLMSNIIDDLLNLLIVEPFETQLLLLIKTGNELTVQESQICTQLMRKYKKSKDLGGLSTNLPLYGETEQSLVEVTDHINDSISALVVFDQINVALDQFYAKQAAMFQRCVQDTVSVIKGISTSKEDVNLAKLIQNSIYQFKASYKLLVILTTRLGKFQNYRRREREIIDKFWETGQSILQDMISDHLDIFTNKFAETPSNLNDTNLLFKFSNVAYMADQFSDDKIKTAHLVCSASPYNIVGIYNLLNHFAVEIQTMTRKEPCNLNTFLNSFVMDSFVERVKTDMDNKMAFILENSDVWTGLEKVRGHDVKILSSVAQIYGLCETVYYLMKPIENYTLRFAQQWVIILDEFTAHIEAMYNEIANTKYVHEESQMRKDSRKISAAWAVDEDISRLLKSLPSWNVITPQTPQDTTPTAHRDLLGHESEADIRQRNERESKLLIENIGVKNQIRIEELITDMDHIHSLVLMHESLQWFVGQFRSLTNQLSSRANEFLKIKIPVTDVNGKTVTEEMISYVIEDKLCVIENIYETCLLMIHLELRVHCFYYLFPLTRSTSAHPNDENDQEAADFGKDLYQFHKVLTDLTTPHKLKYLFDGLDHLCATIFIHSSQHMKKLKDQSRKRICRNIHVVQQKMSQILTRRESELNRAKAFYELLNHDPDSLLDLIVELGHKFSNTEYTYLTSLSVGSHSTLSSQPGALEEKLVKLRQILQNMNR</sequence>